<evidence type="ECO:0000256" key="3">
    <source>
        <dbReference type="ARBA" id="ARBA00012438"/>
    </source>
</evidence>
<feature type="transmembrane region" description="Helical" evidence="7">
    <location>
        <begin position="53"/>
        <end position="82"/>
    </location>
</feature>
<dbReference type="Proteomes" id="UP000238605">
    <property type="component" value="Unassembled WGS sequence"/>
</dbReference>
<dbReference type="InterPro" id="IPR035965">
    <property type="entry name" value="PAS-like_dom_sf"/>
</dbReference>
<dbReference type="Pfam" id="PF00512">
    <property type="entry name" value="HisKA"/>
    <property type="match status" value="1"/>
</dbReference>
<keyword evidence="7" id="KW-0472">Membrane</keyword>
<name>A0A2S5SYW3_9BURK</name>
<dbReference type="GO" id="GO:0030295">
    <property type="term" value="F:protein kinase activator activity"/>
    <property type="evidence" value="ECO:0007669"/>
    <property type="project" value="TreeGrafter"/>
</dbReference>
<comment type="subcellular location">
    <subcellularLocation>
        <location evidence="2">Cell inner membrane</location>
        <topology evidence="2">Multi-pass membrane protein</topology>
    </subcellularLocation>
</comment>
<keyword evidence="5" id="KW-0808">Transferase</keyword>
<dbReference type="SMART" id="SM00387">
    <property type="entry name" value="HATPase_c"/>
    <property type="match status" value="1"/>
</dbReference>
<dbReference type="InterPro" id="IPR003661">
    <property type="entry name" value="HisK_dim/P_dom"/>
</dbReference>
<dbReference type="GO" id="GO:0007234">
    <property type="term" value="P:osmosensory signaling via phosphorelay pathway"/>
    <property type="evidence" value="ECO:0007669"/>
    <property type="project" value="TreeGrafter"/>
</dbReference>
<dbReference type="InterPro" id="IPR050351">
    <property type="entry name" value="BphY/WalK/GraS-like"/>
</dbReference>
<dbReference type="PRINTS" id="PR00344">
    <property type="entry name" value="BCTRLSENSOR"/>
</dbReference>
<dbReference type="Gene3D" id="1.10.287.130">
    <property type="match status" value="1"/>
</dbReference>
<dbReference type="Pfam" id="PF02518">
    <property type="entry name" value="HATPase_c"/>
    <property type="match status" value="1"/>
</dbReference>
<dbReference type="AlphaFoldDB" id="A0A2S5SYW3"/>
<dbReference type="FunFam" id="3.30.565.10:FF:000006">
    <property type="entry name" value="Sensor histidine kinase WalK"/>
    <property type="match status" value="1"/>
</dbReference>
<keyword evidence="4" id="KW-0597">Phosphoprotein</keyword>
<evidence type="ECO:0000256" key="5">
    <source>
        <dbReference type="ARBA" id="ARBA00022679"/>
    </source>
</evidence>
<organism evidence="9 10">
    <name type="scientific">Caldimonas caldifontis</name>
    <dbReference type="NCBI Taxonomy" id="1452508"/>
    <lineage>
        <taxon>Bacteria</taxon>
        <taxon>Pseudomonadati</taxon>
        <taxon>Pseudomonadota</taxon>
        <taxon>Betaproteobacteria</taxon>
        <taxon>Burkholderiales</taxon>
        <taxon>Sphaerotilaceae</taxon>
        <taxon>Caldimonas</taxon>
    </lineage>
</organism>
<gene>
    <name evidence="9" type="ORF">C1704_02930</name>
</gene>
<dbReference type="GO" id="GO:0000156">
    <property type="term" value="F:phosphorelay response regulator activity"/>
    <property type="evidence" value="ECO:0007669"/>
    <property type="project" value="TreeGrafter"/>
</dbReference>
<dbReference type="InterPro" id="IPR003594">
    <property type="entry name" value="HATPase_dom"/>
</dbReference>
<dbReference type="InterPro" id="IPR004358">
    <property type="entry name" value="Sig_transdc_His_kin-like_C"/>
</dbReference>
<dbReference type="EC" id="2.7.13.3" evidence="3"/>
<dbReference type="GO" id="GO:0000155">
    <property type="term" value="F:phosphorelay sensor kinase activity"/>
    <property type="evidence" value="ECO:0007669"/>
    <property type="project" value="InterPro"/>
</dbReference>
<evidence type="ECO:0000259" key="8">
    <source>
        <dbReference type="PROSITE" id="PS50109"/>
    </source>
</evidence>
<keyword evidence="6" id="KW-0418">Kinase</keyword>
<keyword evidence="7" id="KW-1133">Transmembrane helix</keyword>
<dbReference type="SUPFAM" id="SSF47384">
    <property type="entry name" value="Homodimeric domain of signal transducing histidine kinase"/>
    <property type="match status" value="1"/>
</dbReference>
<evidence type="ECO:0000256" key="6">
    <source>
        <dbReference type="ARBA" id="ARBA00022777"/>
    </source>
</evidence>
<dbReference type="SMART" id="SM00388">
    <property type="entry name" value="HisKA"/>
    <property type="match status" value="1"/>
</dbReference>
<dbReference type="InterPro" id="IPR005467">
    <property type="entry name" value="His_kinase_dom"/>
</dbReference>
<protein>
    <recommendedName>
        <fullName evidence="3">histidine kinase</fullName>
        <ecNumber evidence="3">2.7.13.3</ecNumber>
    </recommendedName>
</protein>
<dbReference type="OrthoDB" id="8552871at2"/>
<evidence type="ECO:0000313" key="9">
    <source>
        <dbReference type="EMBL" id="PPE67828.1"/>
    </source>
</evidence>
<feature type="transmembrane region" description="Helical" evidence="7">
    <location>
        <begin position="94"/>
        <end position="114"/>
    </location>
</feature>
<dbReference type="SUPFAM" id="SSF55874">
    <property type="entry name" value="ATPase domain of HSP90 chaperone/DNA topoisomerase II/histidine kinase"/>
    <property type="match status" value="1"/>
</dbReference>
<proteinExistence type="predicted"/>
<evidence type="ECO:0000256" key="7">
    <source>
        <dbReference type="SAM" id="Phobius"/>
    </source>
</evidence>
<dbReference type="InterPro" id="IPR036890">
    <property type="entry name" value="HATPase_C_sf"/>
</dbReference>
<dbReference type="SUPFAM" id="SSF55785">
    <property type="entry name" value="PYP-like sensor domain (PAS domain)"/>
    <property type="match status" value="1"/>
</dbReference>
<dbReference type="CDD" id="cd00082">
    <property type="entry name" value="HisKA"/>
    <property type="match status" value="1"/>
</dbReference>
<evidence type="ECO:0000256" key="1">
    <source>
        <dbReference type="ARBA" id="ARBA00000085"/>
    </source>
</evidence>
<reference evidence="9 10" key="1">
    <citation type="submission" date="2018-02" db="EMBL/GenBank/DDBJ databases">
        <title>Reclassifiation of [Polyangium] brachysporum DSM 7029 as Guopingzhaonella breviflexa gen. nov., sp. nov., a member of the family Comamonadaceae.</title>
        <authorList>
            <person name="Tang B."/>
        </authorList>
    </citation>
    <scope>NUCLEOTIDE SEQUENCE [LARGE SCALE GENOMIC DNA]</scope>
    <source>
        <strain evidence="9 10">BCRC 80649</strain>
    </source>
</reference>
<evidence type="ECO:0000256" key="2">
    <source>
        <dbReference type="ARBA" id="ARBA00004429"/>
    </source>
</evidence>
<evidence type="ECO:0000256" key="4">
    <source>
        <dbReference type="ARBA" id="ARBA00022553"/>
    </source>
</evidence>
<dbReference type="InterPro" id="IPR036097">
    <property type="entry name" value="HisK_dim/P_sf"/>
</dbReference>
<comment type="caution">
    <text evidence="9">The sequence shown here is derived from an EMBL/GenBank/DDBJ whole genome shotgun (WGS) entry which is preliminary data.</text>
</comment>
<keyword evidence="10" id="KW-1185">Reference proteome</keyword>
<comment type="catalytic activity">
    <reaction evidence="1">
        <text>ATP + protein L-histidine = ADP + protein N-phospho-L-histidine.</text>
        <dbReference type="EC" id="2.7.13.3"/>
    </reaction>
</comment>
<dbReference type="EMBL" id="PSNX01000002">
    <property type="protein sequence ID" value="PPE67828.1"/>
    <property type="molecule type" value="Genomic_DNA"/>
</dbReference>
<dbReference type="PANTHER" id="PTHR42878:SF15">
    <property type="entry name" value="BACTERIOPHYTOCHROME"/>
    <property type="match status" value="1"/>
</dbReference>
<feature type="domain" description="Histidine kinase" evidence="8">
    <location>
        <begin position="390"/>
        <end position="604"/>
    </location>
</feature>
<dbReference type="PANTHER" id="PTHR42878">
    <property type="entry name" value="TWO-COMPONENT HISTIDINE KINASE"/>
    <property type="match status" value="1"/>
</dbReference>
<dbReference type="PROSITE" id="PS50109">
    <property type="entry name" value="HIS_KIN"/>
    <property type="match status" value="1"/>
</dbReference>
<sequence length="614" mass="67656">MFGHLRPQACGEPGETRNSWQKHVLTMPAMSERPAAPAPFPATRPPSVQAVHLLLAAGLGAALTLIWLGLSLAGAAWVHASWAEGVRAVVGSDLLLMVLAIGLALNGALAWWFVQRHEAARKAEQRARAQHRELLELLPFWYWETDPSHRLTRLRPPPQAPAGQWQVQSRLGRPLWEDFVSEAGTWEAYRGMLDAQRPFTGLPTHRNEPEGRTSLWLLSGRPRFDEQGRFTGYLGTARDVSARVELQFDRQIGLHLLDTVPSAVLLAEAAEGAGAPYRIRHVNERAAQCIGQSAALLPGQELLATVRSVASWPVQPLLSALGQPTPPQDAESPEMARRWEMRVEPFLFEHGGSQRKALLVVCTPAASAADEAAQAERLAVERELESFSYTVSHDLRAPIRVVEGFAKILKEDYAHALDRIGNDHLDRVLGAAARMNGMIDALLALSQLTAKPIAAQPVNLSQLAHYIVEDLRRQAPQRRVEVHIQENLVVQGDPTLMRVVLENLLGNAWKYSARSDPARIELGARQDTGRCVYHVRDNGAGFDMRFADRLFGVFQRLHSANDFPGTGVGLATVQRIVRRHGGQIWAESEVGAGACFYFTLNEAATAAPLTRPAR</sequence>
<evidence type="ECO:0000313" key="10">
    <source>
        <dbReference type="Proteomes" id="UP000238605"/>
    </source>
</evidence>
<keyword evidence="7" id="KW-0812">Transmembrane</keyword>
<dbReference type="Gene3D" id="3.30.565.10">
    <property type="entry name" value="Histidine kinase-like ATPase, C-terminal domain"/>
    <property type="match status" value="1"/>
</dbReference>
<dbReference type="Gene3D" id="3.30.450.20">
    <property type="entry name" value="PAS domain"/>
    <property type="match status" value="1"/>
</dbReference>
<accession>A0A2S5SYW3</accession>
<dbReference type="GO" id="GO:0005886">
    <property type="term" value="C:plasma membrane"/>
    <property type="evidence" value="ECO:0007669"/>
    <property type="project" value="UniProtKB-SubCell"/>
</dbReference>